<keyword evidence="2" id="KW-1185">Reference proteome</keyword>
<protein>
    <submittedName>
        <fullName evidence="1">Uncharacterized protein</fullName>
    </submittedName>
</protein>
<accession>A0A8D2AXD6</accession>
<proteinExistence type="predicted"/>
<dbReference type="Ensembl" id="ENSSVLT00005006002.1">
    <property type="protein sequence ID" value="ENSSVLP00005005426.1"/>
    <property type="gene ID" value="ENSSVLG00005004370.1"/>
</dbReference>
<reference evidence="1" key="1">
    <citation type="submission" date="2025-08" db="UniProtKB">
        <authorList>
            <consortium name="Ensembl"/>
        </authorList>
    </citation>
    <scope>IDENTIFICATION</scope>
</reference>
<organism evidence="1 2">
    <name type="scientific">Sciurus vulgaris</name>
    <name type="common">Eurasian red squirrel</name>
    <dbReference type="NCBI Taxonomy" id="55149"/>
    <lineage>
        <taxon>Eukaryota</taxon>
        <taxon>Metazoa</taxon>
        <taxon>Chordata</taxon>
        <taxon>Craniata</taxon>
        <taxon>Vertebrata</taxon>
        <taxon>Euteleostomi</taxon>
        <taxon>Mammalia</taxon>
        <taxon>Eutheria</taxon>
        <taxon>Euarchontoglires</taxon>
        <taxon>Glires</taxon>
        <taxon>Rodentia</taxon>
        <taxon>Sciuromorpha</taxon>
        <taxon>Sciuridae</taxon>
        <taxon>Sciurinae</taxon>
        <taxon>Sciurini</taxon>
        <taxon>Sciurus</taxon>
    </lineage>
</organism>
<evidence type="ECO:0000313" key="1">
    <source>
        <dbReference type="Ensembl" id="ENSSVLP00005005426.1"/>
    </source>
</evidence>
<name>A0A8D2AXD6_SCIVU</name>
<evidence type="ECO:0000313" key="2">
    <source>
        <dbReference type="Proteomes" id="UP000694564"/>
    </source>
</evidence>
<reference evidence="1" key="2">
    <citation type="submission" date="2025-09" db="UniProtKB">
        <authorList>
            <consortium name="Ensembl"/>
        </authorList>
    </citation>
    <scope>IDENTIFICATION</scope>
</reference>
<dbReference type="Proteomes" id="UP000694564">
    <property type="component" value="Chromosome 6"/>
</dbReference>
<sequence length="60" mass="6761">MGSRASTLLQDEELEEIKKETARKISRGFQNLPSTHWGTGSLMPSFQGEDQVNFRGCMKT</sequence>
<dbReference type="AlphaFoldDB" id="A0A8D2AXD6"/>
<dbReference type="GeneTree" id="ENSGT00960000192200"/>